<dbReference type="EMBL" id="MFZO01000001">
    <property type="protein sequence ID" value="OGK25870.1"/>
    <property type="molecule type" value="Genomic_DNA"/>
</dbReference>
<proteinExistence type="predicted"/>
<gene>
    <name evidence="1" type="ORF">A3C25_04005</name>
</gene>
<dbReference type="AlphaFoldDB" id="A0A1F7H374"/>
<evidence type="ECO:0000313" key="2">
    <source>
        <dbReference type="Proteomes" id="UP000177913"/>
    </source>
</evidence>
<comment type="caution">
    <text evidence="1">The sequence shown here is derived from an EMBL/GenBank/DDBJ whole genome shotgun (WGS) entry which is preliminary data.</text>
</comment>
<evidence type="ECO:0008006" key="3">
    <source>
        <dbReference type="Google" id="ProtNLM"/>
    </source>
</evidence>
<dbReference type="Proteomes" id="UP000177913">
    <property type="component" value="Unassembled WGS sequence"/>
</dbReference>
<evidence type="ECO:0000313" key="1">
    <source>
        <dbReference type="EMBL" id="OGK25870.1"/>
    </source>
</evidence>
<protein>
    <recommendedName>
        <fullName evidence="3">HTH arsR-type domain-containing protein</fullName>
    </recommendedName>
</protein>
<reference evidence="1 2" key="1">
    <citation type="journal article" date="2016" name="Nat. Commun.">
        <title>Thousands of microbial genomes shed light on interconnected biogeochemical processes in an aquifer system.</title>
        <authorList>
            <person name="Anantharaman K."/>
            <person name="Brown C.T."/>
            <person name="Hug L.A."/>
            <person name="Sharon I."/>
            <person name="Castelle C.J."/>
            <person name="Probst A.J."/>
            <person name="Thomas B.C."/>
            <person name="Singh A."/>
            <person name="Wilkins M.J."/>
            <person name="Karaoz U."/>
            <person name="Brodie E.L."/>
            <person name="Williams K.H."/>
            <person name="Hubbard S.S."/>
            <person name="Banfield J.F."/>
        </authorList>
    </citation>
    <scope>NUCLEOTIDE SEQUENCE [LARGE SCALE GENOMIC DNA]</scope>
</reference>
<accession>A0A1F7H374</accession>
<sequence>MLEHIIPSKARRKILQLFFHNPNESFYLRKIVRVIGEEVNAVKRELDILSGSKLLHKEKRLNKIFYTLNKSYPLYDEFLRIFAKSSLLADMIYKNLPKIGKIKFIVISTKFAKQIPIKEDEIYLLIVGIVVVPEVSSIVTEAEKQFGREVNYTVMTEEEFAFRKKNNDPFIWRFLKQPKVMLVGTEDDLLK</sequence>
<organism evidence="1 2">
    <name type="scientific">Candidatus Roizmanbacteria bacterium RIFCSPHIGHO2_02_FULL_38_11</name>
    <dbReference type="NCBI Taxonomy" id="1802039"/>
    <lineage>
        <taxon>Bacteria</taxon>
        <taxon>Candidatus Roizmaniibacteriota</taxon>
    </lineage>
</organism>
<name>A0A1F7H374_9BACT</name>